<sequence length="349" mass="38347">NGVGMGHLVRQMAIWRQMPTGTKALFLTTCPAFSLFEGAGVYLEYFPSDIYSNVAEGNWDIWFALRLMQLVRRFGVRIVVLDANVPFSGVMTLRKEFPALRLVWVRRAMWGHHPQDLQRLRAQDQFDLVIEPGDLAEAYDTGPTRALRHSVTRVPPILLHHADEALDRESACRALGLARDTVNICLQLGAEVADNAVDLVAGVCEELEACHGVTPVWCRSILAPARPGLEAVVPTARIFPLTKYMAAFDLAISAAGYNTFHELHQARIPTVFVANTAPGMDNQAARAAFAADAGWARLANRTQISIMEALRPLLESDERAQMHQHFDARPLPNGAVRAAQAILALAAAA</sequence>
<evidence type="ECO:0000313" key="2">
    <source>
        <dbReference type="EMBL" id="PZX38332.1"/>
    </source>
</evidence>
<evidence type="ECO:0000313" key="3">
    <source>
        <dbReference type="Proteomes" id="UP000249364"/>
    </source>
</evidence>
<keyword evidence="3" id="KW-1185">Reference proteome</keyword>
<reference evidence="2 3" key="1">
    <citation type="submission" date="2018-06" db="EMBL/GenBank/DDBJ databases">
        <title>Genomic Encyclopedia of Archaeal and Bacterial Type Strains, Phase II (KMG-II): from individual species to whole genera.</title>
        <authorList>
            <person name="Goeker M."/>
        </authorList>
    </citation>
    <scope>NUCLEOTIDE SEQUENCE [LARGE SCALE GENOMIC DNA]</scope>
    <source>
        <strain evidence="2 3">DSM 13087</strain>
    </source>
</reference>
<dbReference type="Gene3D" id="3.40.50.2000">
    <property type="entry name" value="Glycogen Phosphorylase B"/>
    <property type="match status" value="1"/>
</dbReference>
<gene>
    <name evidence="2" type="ORF">LY56_03035</name>
</gene>
<dbReference type="EMBL" id="QKZQ01000017">
    <property type="protein sequence ID" value="PZX38332.1"/>
    <property type="molecule type" value="Genomic_DNA"/>
</dbReference>
<comment type="caution">
    <text evidence="2">The sequence shown here is derived from an EMBL/GenBank/DDBJ whole genome shotgun (WGS) entry which is preliminary data.</text>
</comment>
<feature type="non-terminal residue" evidence="2">
    <location>
        <position position="1"/>
    </location>
</feature>
<dbReference type="InterPro" id="IPR007235">
    <property type="entry name" value="Glyco_trans_28_C"/>
</dbReference>
<feature type="domain" description="Glycosyl transferase family 28 C-terminal" evidence="1">
    <location>
        <begin position="241"/>
        <end position="322"/>
    </location>
</feature>
<dbReference type="SUPFAM" id="SSF53756">
    <property type="entry name" value="UDP-Glycosyltransferase/glycogen phosphorylase"/>
    <property type="match status" value="1"/>
</dbReference>
<proteinExistence type="predicted"/>
<accession>A0A2W7RKB8</accession>
<dbReference type="GO" id="GO:0016758">
    <property type="term" value="F:hexosyltransferase activity"/>
    <property type="evidence" value="ECO:0007669"/>
    <property type="project" value="InterPro"/>
</dbReference>
<keyword evidence="2" id="KW-0808">Transferase</keyword>
<organism evidence="2 3">
    <name type="scientific">Roseinatronobacter thiooxidans</name>
    <dbReference type="NCBI Taxonomy" id="121821"/>
    <lineage>
        <taxon>Bacteria</taxon>
        <taxon>Pseudomonadati</taxon>
        <taxon>Pseudomonadota</taxon>
        <taxon>Alphaproteobacteria</taxon>
        <taxon>Rhodobacterales</taxon>
        <taxon>Paracoccaceae</taxon>
        <taxon>Roseinatronobacter</taxon>
    </lineage>
</organism>
<dbReference type="Pfam" id="PF04101">
    <property type="entry name" value="Glyco_tran_28_C"/>
    <property type="match status" value="1"/>
</dbReference>
<dbReference type="Proteomes" id="UP000249364">
    <property type="component" value="Unassembled WGS sequence"/>
</dbReference>
<name>A0A2W7RKB8_9RHOB</name>
<dbReference type="AlphaFoldDB" id="A0A2W7RKB8"/>
<dbReference type="RefSeq" id="WP_282958143.1">
    <property type="nucleotide sequence ID" value="NZ_QKZQ01000017.1"/>
</dbReference>
<evidence type="ECO:0000259" key="1">
    <source>
        <dbReference type="Pfam" id="PF04101"/>
    </source>
</evidence>
<protein>
    <submittedName>
        <fullName evidence="2">Glycosyl transferase family 28</fullName>
    </submittedName>
</protein>